<dbReference type="GO" id="GO:0005615">
    <property type="term" value="C:extracellular space"/>
    <property type="evidence" value="ECO:0007669"/>
    <property type="project" value="TreeGrafter"/>
</dbReference>
<dbReference type="Pfam" id="PF01186">
    <property type="entry name" value="Lysyl_oxidase"/>
    <property type="match status" value="1"/>
</dbReference>
<evidence type="ECO:0000256" key="6">
    <source>
        <dbReference type="ARBA" id="ARBA00022723"/>
    </source>
</evidence>
<evidence type="ECO:0000256" key="15">
    <source>
        <dbReference type="ARBA" id="ARBA00047861"/>
    </source>
</evidence>
<keyword evidence="4" id="KW-0886">LTQ</keyword>
<comment type="cofactor">
    <cofactor evidence="1">
        <name>Cu cation</name>
        <dbReference type="ChEBI" id="CHEBI:23378"/>
    </cofactor>
</comment>
<keyword evidence="9" id="KW-0801">TPQ</keyword>
<evidence type="ECO:0000256" key="16">
    <source>
        <dbReference type="PROSITE-ProRule" id="PRU00196"/>
    </source>
</evidence>
<dbReference type="Proteomes" id="UP000186922">
    <property type="component" value="Unassembled WGS sequence"/>
</dbReference>
<reference evidence="20 21" key="1">
    <citation type="journal article" date="2016" name="Nat. Commun.">
        <title>Extremotolerant tardigrade genome and improved radiotolerance of human cultured cells by tardigrade-unique protein.</title>
        <authorList>
            <person name="Hashimoto T."/>
            <person name="Horikawa D.D."/>
            <person name="Saito Y."/>
            <person name="Kuwahara H."/>
            <person name="Kozuka-Hata H."/>
            <person name="Shin-I T."/>
            <person name="Minakuchi Y."/>
            <person name="Ohishi K."/>
            <person name="Motoyama A."/>
            <person name="Aizu T."/>
            <person name="Enomoto A."/>
            <person name="Kondo K."/>
            <person name="Tanaka S."/>
            <person name="Hara Y."/>
            <person name="Koshikawa S."/>
            <person name="Sagara H."/>
            <person name="Miura T."/>
            <person name="Yokobori S."/>
            <person name="Miyagawa K."/>
            <person name="Suzuki Y."/>
            <person name="Kubo T."/>
            <person name="Oyama M."/>
            <person name="Kohara Y."/>
            <person name="Fujiyama A."/>
            <person name="Arakawa K."/>
            <person name="Katayama T."/>
            <person name="Toyoda A."/>
            <person name="Kunieda T."/>
        </authorList>
    </citation>
    <scope>NUCLEOTIDE SEQUENCE [LARGE SCALE GENOMIC DNA]</scope>
    <source>
        <strain evidence="20 21">YOKOZUNA-1</strain>
    </source>
</reference>
<dbReference type="InterPro" id="IPR001190">
    <property type="entry name" value="SRCR"/>
</dbReference>
<dbReference type="PROSITE" id="PS00926">
    <property type="entry name" value="LYSYL_OXIDASE"/>
    <property type="match status" value="1"/>
</dbReference>
<feature type="disulfide bond" evidence="16">
    <location>
        <begin position="73"/>
        <end position="134"/>
    </location>
</feature>
<keyword evidence="11" id="KW-0186">Copper</keyword>
<evidence type="ECO:0000313" key="21">
    <source>
        <dbReference type="Proteomes" id="UP000186922"/>
    </source>
</evidence>
<evidence type="ECO:0000256" key="10">
    <source>
        <dbReference type="ARBA" id="ARBA00023002"/>
    </source>
</evidence>
<evidence type="ECO:0000256" key="8">
    <source>
        <dbReference type="ARBA" id="ARBA00022737"/>
    </source>
</evidence>
<feature type="signal peptide" evidence="18">
    <location>
        <begin position="1"/>
        <end position="28"/>
    </location>
</feature>
<feature type="disulfide bond" evidence="16">
    <location>
        <begin position="259"/>
        <end position="323"/>
    </location>
</feature>
<feature type="chain" id="PRO_5008898935" description="protein-lysine 6-oxidase" evidence="18">
    <location>
        <begin position="29"/>
        <end position="556"/>
    </location>
</feature>
<dbReference type="EC" id="1.4.3.13" evidence="14"/>
<proteinExistence type="inferred from homology"/>
<dbReference type="FunFam" id="3.10.250.10:FF:000008">
    <property type="entry name" value="Lysyl oxidase homolog 2"/>
    <property type="match status" value="1"/>
</dbReference>
<dbReference type="SMART" id="SM00202">
    <property type="entry name" value="SR"/>
    <property type="match status" value="2"/>
</dbReference>
<evidence type="ECO:0000259" key="19">
    <source>
        <dbReference type="PROSITE" id="PS50287"/>
    </source>
</evidence>
<comment type="caution">
    <text evidence="20">The sequence shown here is derived from an EMBL/GenBank/DDBJ whole genome shotgun (WGS) entry which is preliminary data.</text>
</comment>
<feature type="domain" description="SRCR" evidence="19">
    <location>
        <begin position="232"/>
        <end position="336"/>
    </location>
</feature>
<keyword evidence="8" id="KW-0677">Repeat</keyword>
<accession>A0A1D1VX81</accession>
<dbReference type="SUPFAM" id="SSF56487">
    <property type="entry name" value="SRCR-like"/>
    <property type="match status" value="2"/>
</dbReference>
<keyword evidence="6" id="KW-0479">Metal-binding</keyword>
<dbReference type="GO" id="GO:0016020">
    <property type="term" value="C:membrane"/>
    <property type="evidence" value="ECO:0007669"/>
    <property type="project" value="InterPro"/>
</dbReference>
<feature type="disulfide bond" evidence="16">
    <location>
        <begin position="104"/>
        <end position="114"/>
    </location>
</feature>
<keyword evidence="5" id="KW-0964">Secreted</keyword>
<name>A0A1D1VX81_RAMVA</name>
<sequence>MRLKSSSWFPDPSLLIFLVKFCFHGVLSRPEDGEVRLIGGSTEYEGNVQIYHDHKWGSVCDDGWDIRDATVVCRQLGYTRSDFGTTNSRFGLGGRQIWLSNVQCWGYERNLTTCRSDGWGNSDCDTNEAAGVICKRPTNGRTSSVNTRTLTVPSQDSPNNRRIRFDRAYNNRTVSSILLHDRPRNATTGASTTSTTTTTVRPTPMLINDDIANFVLHNEAYLENDKRRHMQIRLAGGRDQKEGRVEVKFGSHDEWGVICGNGWSLKESDVICRQLGLGQASRAIQNVIFPGPTRAISLSGVTCTGQESHLMECFHKQVGVAECHGQRESIAGVMCNTQLPDLVVDMEFLVSSVYLQEQPMFYLTCAMEENCLSSTAYQLDPKAFSFPWTTRRLLRFTLATKNIGKADFLSFIPKHMWQWHACHKHYHSMEVFAHFDILDDRGTKVAEGHKASFCLEDNACDEPWQKKYNCANFGDQGISVGCFDIYKHDVDCQWIDLTDVKPGTYTFKVTVNPDTKVAEMRYDNNVVLCKLHYSTTTAYFDECKLAGRDTGIVRAG</sequence>
<comment type="caution">
    <text evidence="16">Lacks conserved residue(s) required for the propagation of feature annotation.</text>
</comment>
<organism evidence="20 21">
    <name type="scientific">Ramazzottius varieornatus</name>
    <name type="common">Water bear</name>
    <name type="synonym">Tardigrade</name>
    <dbReference type="NCBI Taxonomy" id="947166"/>
    <lineage>
        <taxon>Eukaryota</taxon>
        <taxon>Metazoa</taxon>
        <taxon>Ecdysozoa</taxon>
        <taxon>Tardigrada</taxon>
        <taxon>Eutardigrada</taxon>
        <taxon>Parachela</taxon>
        <taxon>Hypsibioidea</taxon>
        <taxon>Ramazzottiidae</taxon>
        <taxon>Ramazzottius</taxon>
    </lineage>
</organism>
<protein>
    <recommendedName>
        <fullName evidence="14">protein-lysine 6-oxidase</fullName>
        <ecNumber evidence="14">1.4.3.13</ecNumber>
    </recommendedName>
</protein>
<dbReference type="PRINTS" id="PR00074">
    <property type="entry name" value="LYSYLOXIDASE"/>
</dbReference>
<evidence type="ECO:0000256" key="13">
    <source>
        <dbReference type="ARBA" id="ARBA00023180"/>
    </source>
</evidence>
<dbReference type="PROSITE" id="PS50287">
    <property type="entry name" value="SRCR_2"/>
    <property type="match status" value="2"/>
</dbReference>
<evidence type="ECO:0000256" key="5">
    <source>
        <dbReference type="ARBA" id="ARBA00022525"/>
    </source>
</evidence>
<feature type="domain" description="SRCR" evidence="19">
    <location>
        <begin position="35"/>
        <end position="135"/>
    </location>
</feature>
<evidence type="ECO:0000256" key="9">
    <source>
        <dbReference type="ARBA" id="ARBA00022772"/>
    </source>
</evidence>
<comment type="subcellular location">
    <subcellularLocation>
        <location evidence="2">Secreted</location>
        <location evidence="2">Extracellular space</location>
    </subcellularLocation>
</comment>
<evidence type="ECO:0000256" key="4">
    <source>
        <dbReference type="ARBA" id="ARBA00022477"/>
    </source>
</evidence>
<evidence type="ECO:0000313" key="20">
    <source>
        <dbReference type="EMBL" id="GAV05681.1"/>
    </source>
</evidence>
<keyword evidence="12 16" id="KW-1015">Disulfide bond</keyword>
<comment type="catalytic activity">
    <reaction evidence="15">
        <text>L-lysyl-[protein] + O2 + H2O = (S)-2-amino-6-oxohexanoyl-[protein] + H2O2 + NH4(+)</text>
        <dbReference type="Rhea" id="RHEA:24544"/>
        <dbReference type="Rhea" id="RHEA-COMP:9752"/>
        <dbReference type="Rhea" id="RHEA-COMP:12448"/>
        <dbReference type="ChEBI" id="CHEBI:15377"/>
        <dbReference type="ChEBI" id="CHEBI:15379"/>
        <dbReference type="ChEBI" id="CHEBI:16240"/>
        <dbReference type="ChEBI" id="CHEBI:28938"/>
        <dbReference type="ChEBI" id="CHEBI:29969"/>
        <dbReference type="ChEBI" id="CHEBI:131803"/>
        <dbReference type="EC" id="1.4.3.13"/>
    </reaction>
</comment>
<dbReference type="OrthoDB" id="547291at2759"/>
<dbReference type="Pfam" id="PF00530">
    <property type="entry name" value="SRCR"/>
    <property type="match status" value="2"/>
</dbReference>
<evidence type="ECO:0000256" key="2">
    <source>
        <dbReference type="ARBA" id="ARBA00004239"/>
    </source>
</evidence>
<dbReference type="InterPro" id="IPR019828">
    <property type="entry name" value="Lysyl_oxidase_CS"/>
</dbReference>
<dbReference type="EMBL" id="BDGG01000012">
    <property type="protein sequence ID" value="GAV05681.1"/>
    <property type="molecule type" value="Genomic_DNA"/>
</dbReference>
<feature type="disulfide bond" evidence="16">
    <location>
        <begin position="303"/>
        <end position="313"/>
    </location>
</feature>
<evidence type="ECO:0000256" key="14">
    <source>
        <dbReference type="ARBA" id="ARBA00038869"/>
    </source>
</evidence>
<feature type="region of interest" description="Disordered" evidence="17">
    <location>
        <begin position="142"/>
        <end position="161"/>
    </location>
</feature>
<feature type="compositionally biased region" description="Polar residues" evidence="17">
    <location>
        <begin position="142"/>
        <end position="160"/>
    </location>
</feature>
<dbReference type="InterPro" id="IPR036772">
    <property type="entry name" value="SRCR-like_dom_sf"/>
</dbReference>
<feature type="disulfide bond" evidence="16">
    <location>
        <begin position="60"/>
        <end position="124"/>
    </location>
</feature>
<dbReference type="AlphaFoldDB" id="A0A1D1VX81"/>
<evidence type="ECO:0000256" key="11">
    <source>
        <dbReference type="ARBA" id="ARBA00023008"/>
    </source>
</evidence>
<dbReference type="GO" id="GO:0004720">
    <property type="term" value="F:protein-lysine 6-oxidase activity"/>
    <property type="evidence" value="ECO:0007669"/>
    <property type="project" value="UniProtKB-EC"/>
</dbReference>
<evidence type="ECO:0000256" key="3">
    <source>
        <dbReference type="ARBA" id="ARBA00007492"/>
    </source>
</evidence>
<comment type="similarity">
    <text evidence="3">Belongs to the lysyl oxidase family.</text>
</comment>
<dbReference type="GO" id="GO:0005507">
    <property type="term" value="F:copper ion binding"/>
    <property type="evidence" value="ECO:0007669"/>
    <property type="project" value="InterPro"/>
</dbReference>
<dbReference type="FunFam" id="3.10.250.10:FF:000001">
    <property type="entry name" value="Lysyl oxidase 4 isoform X1"/>
    <property type="match status" value="1"/>
</dbReference>
<dbReference type="STRING" id="947166.A0A1D1VX81"/>
<keyword evidence="21" id="KW-1185">Reference proteome</keyword>
<keyword evidence="7 18" id="KW-0732">Signal</keyword>
<evidence type="ECO:0000256" key="1">
    <source>
        <dbReference type="ARBA" id="ARBA00001935"/>
    </source>
</evidence>
<gene>
    <name evidence="20" type="primary">RvY_15774-1</name>
    <name evidence="20" type="synonym">RvY_15774.1</name>
    <name evidence="20" type="ORF">RvY_15774</name>
</gene>
<evidence type="ECO:0000256" key="17">
    <source>
        <dbReference type="SAM" id="MobiDB-lite"/>
    </source>
</evidence>
<evidence type="ECO:0000256" key="18">
    <source>
        <dbReference type="SAM" id="SignalP"/>
    </source>
</evidence>
<dbReference type="InterPro" id="IPR050912">
    <property type="entry name" value="LOX-like_protein"/>
</dbReference>
<dbReference type="PANTHER" id="PTHR45817">
    <property type="entry name" value="LYSYL OXIDASE-LIKE-RELATED"/>
    <property type="match status" value="1"/>
</dbReference>
<evidence type="ECO:0000256" key="7">
    <source>
        <dbReference type="ARBA" id="ARBA00022729"/>
    </source>
</evidence>
<dbReference type="PRINTS" id="PR00258">
    <property type="entry name" value="SPERACTRCPTR"/>
</dbReference>
<dbReference type="InterPro" id="IPR001695">
    <property type="entry name" value="Lysyl_oxidase"/>
</dbReference>
<evidence type="ECO:0000256" key="12">
    <source>
        <dbReference type="ARBA" id="ARBA00023157"/>
    </source>
</evidence>
<dbReference type="PANTHER" id="PTHR45817:SF4">
    <property type="entry name" value="LYSYL OXIDASE-LIKE-RELATED"/>
    <property type="match status" value="1"/>
</dbReference>
<keyword evidence="10" id="KW-0560">Oxidoreductase</keyword>
<keyword evidence="13" id="KW-0325">Glycoprotein</keyword>
<dbReference type="Gene3D" id="3.10.250.10">
    <property type="entry name" value="SRCR-like domain"/>
    <property type="match status" value="2"/>
</dbReference>
<dbReference type="PROSITE" id="PS00420">
    <property type="entry name" value="SRCR_1"/>
    <property type="match status" value="1"/>
</dbReference>